<dbReference type="RefSeq" id="WP_157689550.1">
    <property type="nucleotide sequence ID" value="NZ_CP034345.1"/>
</dbReference>
<dbReference type="EMBL" id="CP034345">
    <property type="protein sequence ID" value="QGX95094.1"/>
    <property type="molecule type" value="Genomic_DNA"/>
</dbReference>
<dbReference type="Pfam" id="PF23924">
    <property type="entry name" value="DUF7263"/>
    <property type="match status" value="1"/>
</dbReference>
<evidence type="ECO:0008006" key="3">
    <source>
        <dbReference type="Google" id="ProtNLM"/>
    </source>
</evidence>
<name>A0A6B9F9J9_9EURY</name>
<dbReference type="OrthoDB" id="270259at2157"/>
<organism evidence="1 2">
    <name type="scientific">Haloplanus rallus</name>
    <dbReference type="NCBI Taxonomy" id="1816183"/>
    <lineage>
        <taxon>Archaea</taxon>
        <taxon>Methanobacteriati</taxon>
        <taxon>Methanobacteriota</taxon>
        <taxon>Stenosarchaea group</taxon>
        <taxon>Halobacteria</taxon>
        <taxon>Halobacteriales</taxon>
        <taxon>Haloferacaceae</taxon>
        <taxon>Haloplanus</taxon>
    </lineage>
</organism>
<dbReference type="InterPro" id="IPR055687">
    <property type="entry name" value="DUF7263"/>
</dbReference>
<keyword evidence="2" id="KW-1185">Reference proteome</keyword>
<accession>A0A6B9F9J9</accession>
<proteinExistence type="predicted"/>
<dbReference type="AlphaFoldDB" id="A0A6B9F9J9"/>
<dbReference type="KEGG" id="hra:EI982_09970"/>
<dbReference type="Proteomes" id="UP000428325">
    <property type="component" value="Chromosome"/>
</dbReference>
<protein>
    <recommendedName>
        <fullName evidence="3">Flagellin</fullName>
    </recommendedName>
</protein>
<sequence length="223" mass="23291">MRGQTNLFALVVALVLLTGATVVGVSLADAALAGADREPIERHAAAATADRLTAADSPVTTRANVLNASRVAALNASRLRELAPTAGAGDVRVALDDRTVVEWGAPGGGWTVRRSVVVRSRAEPRLIRANLSRRSTVTVPGGVGRATVTLDPGPNTTLRSVRANDRVVLHDGGGLNTTATVHLDRYEPTTLRVDAGANATGRVAVTYRPRIVDDRVLTVTVDA</sequence>
<reference evidence="1 2" key="1">
    <citation type="submission" date="2018-12" db="EMBL/GenBank/DDBJ databases">
        <title>Complete genome sequence of Haloplanus rallus MBLA0036.</title>
        <authorList>
            <person name="Nam Y.-d."/>
            <person name="Kang J."/>
            <person name="Chung W.-H."/>
            <person name="Park Y.S."/>
        </authorList>
    </citation>
    <scope>NUCLEOTIDE SEQUENCE [LARGE SCALE GENOMIC DNA]</scope>
    <source>
        <strain evidence="1 2">MBLA0036</strain>
    </source>
</reference>
<gene>
    <name evidence="1" type="ORF">EI982_09970</name>
</gene>
<dbReference type="GeneID" id="43369865"/>
<evidence type="ECO:0000313" key="2">
    <source>
        <dbReference type="Proteomes" id="UP000428325"/>
    </source>
</evidence>
<evidence type="ECO:0000313" key="1">
    <source>
        <dbReference type="EMBL" id="QGX95094.1"/>
    </source>
</evidence>